<feature type="compositionally biased region" description="Acidic residues" evidence="1">
    <location>
        <begin position="256"/>
        <end position="273"/>
    </location>
</feature>
<name>A0ABR1JNS0_9AGAR</name>
<comment type="caution">
    <text evidence="2">The sequence shown here is derived from an EMBL/GenBank/DDBJ whole genome shotgun (WGS) entry which is preliminary data.</text>
</comment>
<feature type="compositionally biased region" description="Basic and acidic residues" evidence="1">
    <location>
        <begin position="449"/>
        <end position="465"/>
    </location>
</feature>
<feature type="compositionally biased region" description="Polar residues" evidence="1">
    <location>
        <begin position="332"/>
        <end position="347"/>
    </location>
</feature>
<keyword evidence="3" id="KW-1185">Reference proteome</keyword>
<feature type="compositionally biased region" description="Polar residues" evidence="1">
    <location>
        <begin position="111"/>
        <end position="120"/>
    </location>
</feature>
<feature type="compositionally biased region" description="Acidic residues" evidence="1">
    <location>
        <begin position="466"/>
        <end position="480"/>
    </location>
</feature>
<organism evidence="2 3">
    <name type="scientific">Marasmiellus scandens</name>
    <dbReference type="NCBI Taxonomy" id="2682957"/>
    <lineage>
        <taxon>Eukaryota</taxon>
        <taxon>Fungi</taxon>
        <taxon>Dikarya</taxon>
        <taxon>Basidiomycota</taxon>
        <taxon>Agaricomycotina</taxon>
        <taxon>Agaricomycetes</taxon>
        <taxon>Agaricomycetidae</taxon>
        <taxon>Agaricales</taxon>
        <taxon>Marasmiineae</taxon>
        <taxon>Omphalotaceae</taxon>
        <taxon>Marasmiellus</taxon>
    </lineage>
</organism>
<dbReference type="Proteomes" id="UP001498398">
    <property type="component" value="Unassembled WGS sequence"/>
</dbReference>
<dbReference type="EMBL" id="JBANRG010000012">
    <property type="protein sequence ID" value="KAK7461779.1"/>
    <property type="molecule type" value="Genomic_DNA"/>
</dbReference>
<gene>
    <name evidence="2" type="ORF">VKT23_008211</name>
</gene>
<feature type="compositionally biased region" description="Basic and acidic residues" evidence="1">
    <location>
        <begin position="699"/>
        <end position="711"/>
    </location>
</feature>
<protein>
    <submittedName>
        <fullName evidence="2">Uncharacterized protein</fullName>
    </submittedName>
</protein>
<feature type="compositionally biased region" description="Low complexity" evidence="1">
    <location>
        <begin position="229"/>
        <end position="248"/>
    </location>
</feature>
<feature type="region of interest" description="Disordered" evidence="1">
    <location>
        <begin position="431"/>
        <end position="485"/>
    </location>
</feature>
<proteinExistence type="predicted"/>
<sequence>MDAWTQKNKVGKNPTTKTPLEWGMSLQKWGPEASRIGCAVGEEIGMVGITGYAGPDPWNLGRINLFLTPLGKGPTGLTWPQFDPEGYQAFRASMIAFAKMVYTPDIRASRSIHQTDQQGPRLQVWGSADPTRTNQDDDMDSARPSQSSRVTKPGPGKNSAGIKLGKRSAAVEKSGVKKKAKKAKKSRPVVSDEDSEDDDDDDEEEEEEEEEEERAVRRSPRVRKAKSLPGPVKSAVAPKAKPKPSAKAQKSRSTVPDDEDSDSDSDSDSDDNEGERRRSGGRKAKSLPGPVKASAKSTTVAPKAKPTPPSQPSNSAPPRPRPVPKPVPNTTHQPSASTPSSDITANRRSGGVLGPREAVKAEGWIMVYMYALNPEGNMAELLDQLREILGDYFEDDNWDKIVQMATDEDGDNKAAANRISAMAPDFVTFPKQTEEIDSGSVVPETEPEEERRGEGLAEGTGRVDEGDGEGERDEQGEDGEEKGGRVIAYDPAETASVWNHPNSEWWAPWVKDTMQTWKKAFEEHEMEMDDMWSMYWQELIEVWLDQEDEFGNVEKSGNIISNLEPGWIEEWRKKEPRPAVLELGDDFDELEEELKEVEKWWKDICPEEVRKTALASQKGKEKEAILDLAPLDRTAGQEGVYMLIMALTSLVIRCHELAVNPIHVQRNWMANWLVLVGEMKEVLAKVQEHGLTIPKKTGQTKEKGKDSGKDSKGKRKRAAVEEEDEEVMPLRRVTRSHAGGENKKENVEKKDGKKPKKSRRH</sequence>
<evidence type="ECO:0000256" key="1">
    <source>
        <dbReference type="SAM" id="MobiDB-lite"/>
    </source>
</evidence>
<feature type="compositionally biased region" description="Acidic residues" evidence="1">
    <location>
        <begin position="191"/>
        <end position="213"/>
    </location>
</feature>
<feature type="region of interest" description="Disordered" evidence="1">
    <location>
        <begin position="693"/>
        <end position="761"/>
    </location>
</feature>
<feature type="compositionally biased region" description="Basic residues" evidence="1">
    <location>
        <begin position="752"/>
        <end position="761"/>
    </location>
</feature>
<evidence type="ECO:0000313" key="2">
    <source>
        <dbReference type="EMBL" id="KAK7461779.1"/>
    </source>
</evidence>
<accession>A0ABR1JNS0</accession>
<feature type="region of interest" description="Disordered" evidence="1">
    <location>
        <begin position="111"/>
        <end position="354"/>
    </location>
</feature>
<reference evidence="2 3" key="1">
    <citation type="submission" date="2024-01" db="EMBL/GenBank/DDBJ databases">
        <title>A draft genome for the cacao thread blight pathogen Marasmiellus scandens.</title>
        <authorList>
            <person name="Baruah I.K."/>
            <person name="Leung J."/>
            <person name="Bukari Y."/>
            <person name="Amoako-Attah I."/>
            <person name="Meinhardt L.W."/>
            <person name="Bailey B.A."/>
            <person name="Cohen S.P."/>
        </authorList>
    </citation>
    <scope>NUCLEOTIDE SEQUENCE [LARGE SCALE GENOMIC DNA]</scope>
    <source>
        <strain evidence="2 3">GH-19</strain>
    </source>
</reference>
<evidence type="ECO:0000313" key="3">
    <source>
        <dbReference type="Proteomes" id="UP001498398"/>
    </source>
</evidence>
<feature type="compositionally biased region" description="Pro residues" evidence="1">
    <location>
        <begin position="305"/>
        <end position="327"/>
    </location>
</feature>
<feature type="compositionally biased region" description="Basic residues" evidence="1">
    <location>
        <begin position="217"/>
        <end position="226"/>
    </location>
</feature>
<feature type="compositionally biased region" description="Basic residues" evidence="1">
    <location>
        <begin position="176"/>
        <end position="187"/>
    </location>
</feature>
<feature type="compositionally biased region" description="Basic and acidic residues" evidence="1">
    <location>
        <begin position="738"/>
        <end position="751"/>
    </location>
</feature>
<feature type="compositionally biased region" description="Low complexity" evidence="1">
    <location>
        <begin position="292"/>
        <end position="304"/>
    </location>
</feature>